<dbReference type="GO" id="GO:0051536">
    <property type="term" value="F:iron-sulfur cluster binding"/>
    <property type="evidence" value="ECO:0007669"/>
    <property type="project" value="UniProtKB-KW"/>
</dbReference>
<evidence type="ECO:0000256" key="1">
    <source>
        <dbReference type="ARBA" id="ARBA00023004"/>
    </source>
</evidence>
<dbReference type="Proteomes" id="UP000224567">
    <property type="component" value="Unassembled WGS sequence"/>
</dbReference>
<evidence type="ECO:0000256" key="2">
    <source>
        <dbReference type="ARBA" id="ARBA00023014"/>
    </source>
</evidence>
<dbReference type="AlphaFoldDB" id="A0A2G2WWR4"/>
<keyword evidence="2" id="KW-0479">Metal-binding</keyword>
<dbReference type="EMBL" id="MLFT02000004">
    <property type="protein sequence ID" value="PHT49662.1"/>
    <property type="molecule type" value="Genomic_DNA"/>
</dbReference>
<organism evidence="3 4">
    <name type="scientific">Capsicum baccatum</name>
    <name type="common">Peruvian pepper</name>
    <dbReference type="NCBI Taxonomy" id="33114"/>
    <lineage>
        <taxon>Eukaryota</taxon>
        <taxon>Viridiplantae</taxon>
        <taxon>Streptophyta</taxon>
        <taxon>Embryophyta</taxon>
        <taxon>Tracheophyta</taxon>
        <taxon>Spermatophyta</taxon>
        <taxon>Magnoliopsida</taxon>
        <taxon>eudicotyledons</taxon>
        <taxon>Gunneridae</taxon>
        <taxon>Pentapetalae</taxon>
        <taxon>asterids</taxon>
        <taxon>lamiids</taxon>
        <taxon>Solanales</taxon>
        <taxon>Solanaceae</taxon>
        <taxon>Solanoideae</taxon>
        <taxon>Capsiceae</taxon>
        <taxon>Capsicum</taxon>
    </lineage>
</organism>
<keyword evidence="4" id="KW-1185">Reference proteome</keyword>
<dbReference type="PANTHER" id="PTHR46482">
    <property type="entry name" value="5'-ADENYLYLSULFATE REDUCTASE 3, CHLOROPLASTIC"/>
    <property type="match status" value="1"/>
</dbReference>
<dbReference type="STRING" id="33114.A0A2G2WWR4"/>
<gene>
    <name evidence="3" type="ORF">CQW23_09409</name>
</gene>
<protein>
    <submittedName>
        <fullName evidence="3">5'-adenylylsulfate reductase 3, chloroplastic</fullName>
    </submittedName>
</protein>
<reference evidence="3 4" key="1">
    <citation type="journal article" date="2017" name="Genome Biol.">
        <title>New reference genome sequences of hot pepper reveal the massive evolution of plant disease-resistance genes by retroduplication.</title>
        <authorList>
            <person name="Kim S."/>
            <person name="Park J."/>
            <person name="Yeom S.I."/>
            <person name="Kim Y.M."/>
            <person name="Seo E."/>
            <person name="Kim K.T."/>
            <person name="Kim M.S."/>
            <person name="Lee J.M."/>
            <person name="Cheong K."/>
            <person name="Shin H.S."/>
            <person name="Kim S.B."/>
            <person name="Han K."/>
            <person name="Lee J."/>
            <person name="Park M."/>
            <person name="Lee H.A."/>
            <person name="Lee H.Y."/>
            <person name="Lee Y."/>
            <person name="Oh S."/>
            <person name="Lee J.H."/>
            <person name="Choi E."/>
            <person name="Choi E."/>
            <person name="Lee S.E."/>
            <person name="Jeon J."/>
            <person name="Kim H."/>
            <person name="Choi G."/>
            <person name="Song H."/>
            <person name="Lee J."/>
            <person name="Lee S.C."/>
            <person name="Kwon J.K."/>
            <person name="Lee H.Y."/>
            <person name="Koo N."/>
            <person name="Hong Y."/>
            <person name="Kim R.W."/>
            <person name="Kang W.H."/>
            <person name="Huh J.H."/>
            <person name="Kang B.C."/>
            <person name="Yang T.J."/>
            <person name="Lee Y.H."/>
            <person name="Bennetzen J.L."/>
            <person name="Choi D."/>
        </authorList>
    </citation>
    <scope>NUCLEOTIDE SEQUENCE [LARGE SCALE GENOMIC DNA]</scope>
    <source>
        <strain evidence="4">cv. PBC81</strain>
    </source>
</reference>
<accession>A0A2G2WWR4</accession>
<dbReference type="OrthoDB" id="7869097at2759"/>
<name>A0A2G2WWR4_CAPBA</name>
<keyword evidence="2" id="KW-0411">Iron-sulfur</keyword>
<dbReference type="PANTHER" id="PTHR46482:SF9">
    <property type="entry name" value="5'-ADENYLYLSULFATE REDUCTASE 1, CHLOROPLASTIC"/>
    <property type="match status" value="1"/>
</dbReference>
<dbReference type="PROSITE" id="PS51257">
    <property type="entry name" value="PROKAR_LIPOPROTEIN"/>
    <property type="match status" value="1"/>
</dbReference>
<evidence type="ECO:0000313" key="4">
    <source>
        <dbReference type="Proteomes" id="UP000224567"/>
    </source>
</evidence>
<proteinExistence type="predicted"/>
<evidence type="ECO:0000313" key="3">
    <source>
        <dbReference type="EMBL" id="PHT49662.1"/>
    </source>
</evidence>
<comment type="caution">
    <text evidence="3">The sequence shown here is derived from an EMBL/GenBank/DDBJ whole genome shotgun (WGS) entry which is preliminary data.</text>
</comment>
<sequence length="149" mass="16555">MNVPLKSSHAQGYVSIGCEPCTWAVLPGQHEREGRWWWEDSKAKECGLHKGNIKDESTNGNGNTAVNANGCAAVTDIFDTKDTLSYVELAEKLASSGVKVGKMVTRKLLHKKNCSFPTVLFPRHSSQSIKYWSEKRDVDSLLSFVKALR</sequence>
<reference evidence="4" key="2">
    <citation type="journal article" date="2017" name="J. Anim. Genet.">
        <title>Multiple reference genome sequences of hot pepper reveal the massive evolution of plant disease resistance genes by retroduplication.</title>
        <authorList>
            <person name="Kim S."/>
            <person name="Park J."/>
            <person name="Yeom S.-I."/>
            <person name="Kim Y.-M."/>
            <person name="Seo E."/>
            <person name="Kim K.-T."/>
            <person name="Kim M.-S."/>
            <person name="Lee J.M."/>
            <person name="Cheong K."/>
            <person name="Shin H.-S."/>
            <person name="Kim S.-B."/>
            <person name="Han K."/>
            <person name="Lee J."/>
            <person name="Park M."/>
            <person name="Lee H.-A."/>
            <person name="Lee H.-Y."/>
            <person name="Lee Y."/>
            <person name="Oh S."/>
            <person name="Lee J.H."/>
            <person name="Choi E."/>
            <person name="Choi E."/>
            <person name="Lee S.E."/>
            <person name="Jeon J."/>
            <person name="Kim H."/>
            <person name="Choi G."/>
            <person name="Song H."/>
            <person name="Lee J."/>
            <person name="Lee S.-C."/>
            <person name="Kwon J.-K."/>
            <person name="Lee H.-Y."/>
            <person name="Koo N."/>
            <person name="Hong Y."/>
            <person name="Kim R.W."/>
            <person name="Kang W.-H."/>
            <person name="Huh J.H."/>
            <person name="Kang B.-C."/>
            <person name="Yang T.-J."/>
            <person name="Lee Y.-H."/>
            <person name="Bennetzen J.L."/>
            <person name="Choi D."/>
        </authorList>
    </citation>
    <scope>NUCLEOTIDE SEQUENCE [LARGE SCALE GENOMIC DNA]</scope>
    <source>
        <strain evidence="4">cv. PBC81</strain>
    </source>
</reference>
<keyword evidence="1" id="KW-0408">Iron</keyword>
<dbReference type="InterPro" id="IPR014729">
    <property type="entry name" value="Rossmann-like_a/b/a_fold"/>
</dbReference>
<dbReference type="Gene3D" id="3.40.50.620">
    <property type="entry name" value="HUPs"/>
    <property type="match status" value="1"/>
</dbReference>